<protein>
    <submittedName>
        <fullName evidence="1">Uncharacterized protein</fullName>
    </submittedName>
</protein>
<gene>
    <name evidence="1" type="ORF">CO2235_140094</name>
</gene>
<dbReference type="AlphaFoldDB" id="A0A375FVC5"/>
<organism evidence="1">
    <name type="scientific">Cupriavidus oxalaticus</name>
    <dbReference type="NCBI Taxonomy" id="96344"/>
    <lineage>
        <taxon>Bacteria</taxon>
        <taxon>Pseudomonadati</taxon>
        <taxon>Pseudomonadota</taxon>
        <taxon>Betaproteobacteria</taxon>
        <taxon>Burkholderiales</taxon>
        <taxon>Burkholderiaceae</taxon>
        <taxon>Cupriavidus</taxon>
    </lineage>
</organism>
<evidence type="ECO:0000313" key="1">
    <source>
        <dbReference type="EMBL" id="SPC12293.1"/>
    </source>
</evidence>
<dbReference type="PROSITE" id="PS51257">
    <property type="entry name" value="PROKAR_LIPOPROTEIN"/>
    <property type="match status" value="1"/>
</dbReference>
<name>A0A375FVC5_9BURK</name>
<proteinExistence type="predicted"/>
<accession>A0A375FVC5</accession>
<sequence>MMRRRSFLYGGLGAGLTSLACQGRALAQMMGTDSDPAALGYKKLGTVLSTPEGRLISMDSLLFMDDDRITTNDVVVAGSYCGAATLPHATRKGVKAVIAHDAGIGKDEAGVSALAAGDEHGMPVVAVAGMSASISNGNSMALGTISRANRLARELGVKPGQSITEAGALLLKAPAGKPNALAIPFDKKVYEMDRVGEGRIFASSALTNLPPGQDYSKDVIAWGAHSGAVVEDLMAKWRVKGWIGNDAGMAKNNTGIGGLPPSNALGIAAAAVSTMSARIGDGMSTYSEGVISAVNDVASAKGVRVGMKTPEALRLMIR</sequence>
<reference evidence="1" key="1">
    <citation type="submission" date="2018-01" db="EMBL/GenBank/DDBJ databases">
        <authorList>
            <person name="Clerissi C."/>
        </authorList>
    </citation>
    <scope>NUCLEOTIDE SEQUENCE</scope>
    <source>
        <strain evidence="1">Cupriavidus oxalaticus LMG 2235</strain>
    </source>
</reference>
<comment type="caution">
    <text evidence="1">The sequence shown here is derived from an EMBL/GenBank/DDBJ whole genome shotgun (WGS) entry which is preliminary data.</text>
</comment>
<dbReference type="Proteomes" id="UP000256862">
    <property type="component" value="Chromosome CO2235"/>
</dbReference>
<dbReference type="EMBL" id="OGUS01000114">
    <property type="protein sequence ID" value="SPC12293.1"/>
    <property type="molecule type" value="Genomic_DNA"/>
</dbReference>